<protein>
    <submittedName>
        <fullName evidence="1">Mu-like prophage major head subunit gpT family protein</fullName>
    </submittedName>
</protein>
<dbReference type="RefSeq" id="WP_259864246.1">
    <property type="nucleotide sequence ID" value="NZ_CP073720.1"/>
</dbReference>
<gene>
    <name evidence="1" type="ORF">Dfulv_17205</name>
</gene>
<dbReference type="Pfam" id="PF25209">
    <property type="entry name" value="Phage_capsid_4"/>
    <property type="match status" value="1"/>
</dbReference>
<evidence type="ECO:0000313" key="2">
    <source>
        <dbReference type="Proteomes" id="UP001059617"/>
    </source>
</evidence>
<reference evidence="1" key="1">
    <citation type="submission" date="2021-04" db="EMBL/GenBank/DDBJ databases">
        <authorList>
            <person name="Hartkoorn R.C."/>
            <person name="Beaudoing E."/>
            <person name="Hot D."/>
        </authorList>
    </citation>
    <scope>NUCLEOTIDE SEQUENCE</scope>
    <source>
        <strain evidence="1">NRRL B-16292</strain>
    </source>
</reference>
<dbReference type="EMBL" id="CP073720">
    <property type="protein sequence ID" value="UWP85886.1"/>
    <property type="molecule type" value="Genomic_DNA"/>
</dbReference>
<accession>A0ABY5WCL7</accession>
<organism evidence="1 2">
    <name type="scientific">Dactylosporangium fulvum</name>
    <dbReference type="NCBI Taxonomy" id="53359"/>
    <lineage>
        <taxon>Bacteria</taxon>
        <taxon>Bacillati</taxon>
        <taxon>Actinomycetota</taxon>
        <taxon>Actinomycetes</taxon>
        <taxon>Micromonosporales</taxon>
        <taxon>Micromonosporaceae</taxon>
        <taxon>Dactylosporangium</taxon>
    </lineage>
</organism>
<proteinExistence type="predicted"/>
<sequence>MTTNTLFSQAVARMDAEAASFGTLFGDQQAVARNRPRLDPRLLVEAERFLDEIKSGRRPLHHFQEAMSTSDFPLYFADSLDRQMYGAYTATEATWRNYARAGTVNDFREVKRFATTGIRGRLAKVEELAEHKRRAQNMGEYKYSVDKYEAGFGLSFEMMINDDLDAFMRLPQDLAQSAIDSEELFVTEMFADANGPHASFYSGPNDNVLTGNPALTRPALQDAITKLTERVDDNGMPIQIKAVELTVGPGLALAAKEIINATEYRAVGPNGDVTIIRGNGVDANLHLNINYFIPTVASTANSRTSWWLFANPGESRPALEFGRLRGFEAPALYEKLPDMRRIGGGEVPWSFNHSAAEKKVVHVFGGTRVDARMTVASNGSGS</sequence>
<reference evidence="1" key="2">
    <citation type="submission" date="2022-09" db="EMBL/GenBank/DDBJ databases">
        <title>Biosynthetic gene clusters of Dactylosporangioum fulvum.</title>
        <authorList>
            <person name="Caradec T."/>
        </authorList>
    </citation>
    <scope>NUCLEOTIDE SEQUENCE</scope>
    <source>
        <strain evidence="1">NRRL B-16292</strain>
    </source>
</reference>
<dbReference type="Proteomes" id="UP001059617">
    <property type="component" value="Chromosome"/>
</dbReference>
<evidence type="ECO:0000313" key="1">
    <source>
        <dbReference type="EMBL" id="UWP85886.1"/>
    </source>
</evidence>
<keyword evidence="2" id="KW-1185">Reference proteome</keyword>
<name>A0ABY5WCL7_9ACTN</name>